<evidence type="ECO:0000313" key="1">
    <source>
        <dbReference type="EMBL" id="PWG80194.1"/>
    </source>
</evidence>
<reference evidence="1 2" key="1">
    <citation type="submission" date="2018-04" db="EMBL/GenBank/DDBJ databases">
        <title>Pedobacter chongqingensis sp. nov., isolated from a rottenly hemp rope.</title>
        <authorList>
            <person name="Cai Y."/>
        </authorList>
    </citation>
    <scope>NUCLEOTIDE SEQUENCE [LARGE SCALE GENOMIC DNA]</scope>
    <source>
        <strain evidence="1 2">FJ4-8</strain>
    </source>
</reference>
<evidence type="ECO:0000313" key="2">
    <source>
        <dbReference type="Proteomes" id="UP000245647"/>
    </source>
</evidence>
<sequence length="112" mass="12149">MDQNCMGNAAPRRAGLNRSMNILSKKNLAMARTWYAYNGIGLARDSGSYIYSPVPPLCTAGWDLCAVYAEYSGSLPASISNNLRLYIAAGRVTGLPQPQTPPGSKKFVYMKP</sequence>
<dbReference type="AlphaFoldDB" id="A0A2U2PFU3"/>
<dbReference type="EMBL" id="QEAS01000010">
    <property type="protein sequence ID" value="PWG80194.1"/>
    <property type="molecule type" value="Genomic_DNA"/>
</dbReference>
<keyword evidence="2" id="KW-1185">Reference proteome</keyword>
<dbReference type="Proteomes" id="UP000245647">
    <property type="component" value="Unassembled WGS sequence"/>
</dbReference>
<comment type="caution">
    <text evidence="1">The sequence shown here is derived from an EMBL/GenBank/DDBJ whole genome shotgun (WGS) entry which is preliminary data.</text>
</comment>
<accession>A0A2U2PFU3</accession>
<name>A0A2U2PFU3_9SPHI</name>
<proteinExistence type="predicted"/>
<protein>
    <submittedName>
        <fullName evidence="1">Uncharacterized protein</fullName>
    </submittedName>
</protein>
<organism evidence="1 2">
    <name type="scientific">Pararcticibacter amylolyticus</name>
    <dbReference type="NCBI Taxonomy" id="2173175"/>
    <lineage>
        <taxon>Bacteria</taxon>
        <taxon>Pseudomonadati</taxon>
        <taxon>Bacteroidota</taxon>
        <taxon>Sphingobacteriia</taxon>
        <taxon>Sphingobacteriales</taxon>
        <taxon>Sphingobacteriaceae</taxon>
        <taxon>Pararcticibacter</taxon>
    </lineage>
</organism>
<gene>
    <name evidence="1" type="ORF">DDR33_13455</name>
</gene>